<dbReference type="RefSeq" id="XP_009165670.1">
    <property type="nucleotide sequence ID" value="XM_009167406.1"/>
</dbReference>
<sequence length="135" mass="15087">MSETSDESAVVVLQNISFKSRAETSHGFRAVNNCFRSIRFALHDQAYETSQQRENSARHLDTSTTAEDQQGCLSYLLLAFQSGYVALVRRTGHNVHSYRLQARLSTSAHRMLNLPTPESHSNTTTRPCPNSGSQN</sequence>
<reference evidence="2 3" key="1">
    <citation type="submission" date="2013-11" db="EMBL/GenBank/DDBJ databases">
        <title>Opisthorchis viverrini - life in the bile duct.</title>
        <authorList>
            <person name="Young N.D."/>
            <person name="Nagarajan N."/>
            <person name="Lin S.J."/>
            <person name="Korhonen P.K."/>
            <person name="Jex A.R."/>
            <person name="Hall R.S."/>
            <person name="Safavi-Hemami H."/>
            <person name="Kaewkong W."/>
            <person name="Bertrand D."/>
            <person name="Gao S."/>
            <person name="Seet Q."/>
            <person name="Wongkham S."/>
            <person name="Teh B.T."/>
            <person name="Wongkham C."/>
            <person name="Intapan P.M."/>
            <person name="Maleewong W."/>
            <person name="Yang X."/>
            <person name="Hu M."/>
            <person name="Wang Z."/>
            <person name="Hofmann A."/>
            <person name="Sternberg P.W."/>
            <person name="Tan P."/>
            <person name="Wang J."/>
            <person name="Gasser R.B."/>
        </authorList>
    </citation>
    <scope>NUCLEOTIDE SEQUENCE [LARGE SCALE GENOMIC DNA]</scope>
</reference>
<accession>A0A074ZTT6</accession>
<name>A0A074ZTT6_OPIVI</name>
<evidence type="ECO:0000256" key="1">
    <source>
        <dbReference type="SAM" id="MobiDB-lite"/>
    </source>
</evidence>
<evidence type="ECO:0000313" key="3">
    <source>
        <dbReference type="Proteomes" id="UP000054324"/>
    </source>
</evidence>
<protein>
    <submittedName>
        <fullName evidence="2">Uncharacterized protein</fullName>
    </submittedName>
</protein>
<feature type="region of interest" description="Disordered" evidence="1">
    <location>
        <begin position="113"/>
        <end position="135"/>
    </location>
</feature>
<organism evidence="2 3">
    <name type="scientific">Opisthorchis viverrini</name>
    <name type="common">Southeast Asian liver fluke</name>
    <dbReference type="NCBI Taxonomy" id="6198"/>
    <lineage>
        <taxon>Eukaryota</taxon>
        <taxon>Metazoa</taxon>
        <taxon>Spiralia</taxon>
        <taxon>Lophotrochozoa</taxon>
        <taxon>Platyhelminthes</taxon>
        <taxon>Trematoda</taxon>
        <taxon>Digenea</taxon>
        <taxon>Opisthorchiida</taxon>
        <taxon>Opisthorchiata</taxon>
        <taxon>Opisthorchiidae</taxon>
        <taxon>Opisthorchis</taxon>
    </lineage>
</organism>
<evidence type="ECO:0000313" key="2">
    <source>
        <dbReference type="EMBL" id="KER30531.1"/>
    </source>
</evidence>
<feature type="compositionally biased region" description="Polar residues" evidence="1">
    <location>
        <begin position="116"/>
        <end position="135"/>
    </location>
</feature>
<dbReference type="Proteomes" id="UP000054324">
    <property type="component" value="Unassembled WGS sequence"/>
</dbReference>
<keyword evidence="3" id="KW-1185">Reference proteome</keyword>
<dbReference type="AlphaFoldDB" id="A0A074ZTT6"/>
<gene>
    <name evidence="2" type="ORF">T265_03016</name>
</gene>
<proteinExistence type="predicted"/>
<dbReference type="EMBL" id="KL596659">
    <property type="protein sequence ID" value="KER30531.1"/>
    <property type="molecule type" value="Genomic_DNA"/>
</dbReference>
<dbReference type="CTD" id="20317204"/>
<dbReference type="GeneID" id="20317204"/>
<dbReference type="KEGG" id="ovi:T265_03016"/>